<gene>
    <name evidence="1" type="ORF">DHW31_03760</name>
</gene>
<protein>
    <submittedName>
        <fullName evidence="1">Uncharacterized protein</fullName>
    </submittedName>
</protein>
<sequence>MCVLEDMGISLSDINHRTFNTIRGFVALAVGDAETAGKEIDAHIKNGGKLNEITKEIKTAIAESDFFQALGASQTEGNVPSQTEEN</sequence>
<dbReference type="Proteomes" id="UP000263098">
    <property type="component" value="Unassembled WGS sequence"/>
</dbReference>
<evidence type="ECO:0000313" key="1">
    <source>
        <dbReference type="EMBL" id="HCK23891.1"/>
    </source>
</evidence>
<organism evidence="1 2">
    <name type="scientific">Bacteroides graminisolvens</name>
    <dbReference type="NCBI Taxonomy" id="477666"/>
    <lineage>
        <taxon>Bacteria</taxon>
        <taxon>Pseudomonadati</taxon>
        <taxon>Bacteroidota</taxon>
        <taxon>Bacteroidia</taxon>
        <taxon>Bacteroidales</taxon>
        <taxon>Bacteroidaceae</taxon>
        <taxon>Bacteroides</taxon>
    </lineage>
</organism>
<reference evidence="1 2" key="1">
    <citation type="journal article" date="2018" name="Nat. Biotechnol.">
        <title>A standardized bacterial taxonomy based on genome phylogeny substantially revises the tree of life.</title>
        <authorList>
            <person name="Parks D.H."/>
            <person name="Chuvochina M."/>
            <person name="Waite D.W."/>
            <person name="Rinke C."/>
            <person name="Skarshewski A."/>
            <person name="Chaumeil P.A."/>
            <person name="Hugenholtz P."/>
        </authorList>
    </citation>
    <scope>NUCLEOTIDE SEQUENCE [LARGE SCALE GENOMIC DNA]</scope>
    <source>
        <strain evidence="1">UBA9667</strain>
    </source>
</reference>
<dbReference type="EMBL" id="DPVG01000138">
    <property type="protein sequence ID" value="HCK23891.1"/>
    <property type="molecule type" value="Genomic_DNA"/>
</dbReference>
<comment type="caution">
    <text evidence="1">The sequence shown here is derived from an EMBL/GenBank/DDBJ whole genome shotgun (WGS) entry which is preliminary data.</text>
</comment>
<name>A0A3D2SEV4_9BACE</name>
<accession>A0A3D2SEV4</accession>
<dbReference type="AlphaFoldDB" id="A0A3D2SEV4"/>
<proteinExistence type="predicted"/>
<evidence type="ECO:0000313" key="2">
    <source>
        <dbReference type="Proteomes" id="UP000263098"/>
    </source>
</evidence>